<evidence type="ECO:0000256" key="6">
    <source>
        <dbReference type="ARBA" id="ARBA00022827"/>
    </source>
</evidence>
<dbReference type="InterPro" id="IPR049312">
    <property type="entry name" value="GIDA_C_N"/>
</dbReference>
<dbReference type="InterPro" id="IPR040131">
    <property type="entry name" value="MnmG_N"/>
</dbReference>
<dbReference type="Pfam" id="PF21680">
    <property type="entry name" value="GIDA_C_1st"/>
    <property type="match status" value="1"/>
</dbReference>
<dbReference type="InterPro" id="IPR002218">
    <property type="entry name" value="MnmG-rel"/>
</dbReference>
<dbReference type="InterPro" id="IPR026904">
    <property type="entry name" value="MnmG_C"/>
</dbReference>
<evidence type="ECO:0000256" key="5">
    <source>
        <dbReference type="ARBA" id="ARBA00022694"/>
    </source>
</evidence>
<dbReference type="InterPro" id="IPR004416">
    <property type="entry name" value="MnmG"/>
</dbReference>
<dbReference type="SMART" id="SM01228">
    <property type="entry name" value="GIDA_assoc_3"/>
    <property type="match status" value="1"/>
</dbReference>
<dbReference type="InterPro" id="IPR044920">
    <property type="entry name" value="MnmG_C_subdom_sf"/>
</dbReference>
<comment type="subcellular location">
    <subcellularLocation>
        <location evidence="10">Cytoplasm</location>
    </subcellularLocation>
</comment>
<feature type="binding site" evidence="10">
    <location>
        <position position="123"/>
    </location>
    <ligand>
        <name>FAD</name>
        <dbReference type="ChEBI" id="CHEBI:57692"/>
    </ligand>
</feature>
<feature type="domain" description="tRNA uridine 5-carboxymethylaminomethyl modification enzyme C-terminal subdomain" evidence="11">
    <location>
        <begin position="535"/>
        <end position="606"/>
    </location>
</feature>
<keyword evidence="4 10" id="KW-0285">Flavoprotein</keyword>
<keyword evidence="6 10" id="KW-0274">FAD</keyword>
<dbReference type="InterPro" id="IPR036188">
    <property type="entry name" value="FAD/NAD-bd_sf"/>
</dbReference>
<evidence type="ECO:0000256" key="3">
    <source>
        <dbReference type="ARBA" id="ARBA00020461"/>
    </source>
</evidence>
<dbReference type="GO" id="GO:0030488">
    <property type="term" value="P:tRNA methylation"/>
    <property type="evidence" value="ECO:0007669"/>
    <property type="project" value="TreeGrafter"/>
</dbReference>
<dbReference type="InterPro" id="IPR047001">
    <property type="entry name" value="MnmG_C_subdom"/>
</dbReference>
<organism evidence="12">
    <name type="scientific">uncultured Mycoplasmataceae bacterium</name>
    <dbReference type="NCBI Taxonomy" id="300027"/>
    <lineage>
        <taxon>Bacteria</taxon>
        <taxon>Bacillati</taxon>
        <taxon>Mycoplasmatota</taxon>
        <taxon>Mollicutes</taxon>
        <taxon>Mycoplasmataceae</taxon>
        <taxon>environmental samples</taxon>
    </lineage>
</organism>
<name>A0A6G9HH35_9MOLU</name>
<feature type="binding site" evidence="10">
    <location>
        <begin position="271"/>
        <end position="285"/>
    </location>
    <ligand>
        <name>NAD(+)</name>
        <dbReference type="ChEBI" id="CHEBI:57540"/>
    </ligand>
</feature>
<dbReference type="PROSITE" id="PS01280">
    <property type="entry name" value="GIDA_1"/>
    <property type="match status" value="1"/>
</dbReference>
<dbReference type="GO" id="GO:0002098">
    <property type="term" value="P:tRNA wobble uridine modification"/>
    <property type="evidence" value="ECO:0007669"/>
    <property type="project" value="InterPro"/>
</dbReference>
<comment type="function">
    <text evidence="10">NAD-binding protein involved in the addition of a carboxymethylaminomethyl (cmnm) group at the wobble position (U34) of certain tRNAs, forming tRNA-cmnm(5)s(2)U34.</text>
</comment>
<dbReference type="Gene3D" id="1.10.10.1800">
    <property type="entry name" value="tRNA uridine 5-carboxymethylaminomethyl modification enzyme MnmG/GidA"/>
    <property type="match status" value="1"/>
</dbReference>
<dbReference type="FunFam" id="3.50.50.60:FF:000002">
    <property type="entry name" value="tRNA uridine 5-carboxymethylaminomethyl modification enzyme MnmG"/>
    <property type="match status" value="1"/>
</dbReference>
<dbReference type="Gene3D" id="1.10.150.570">
    <property type="entry name" value="GidA associated domain, C-terminal subdomain"/>
    <property type="match status" value="1"/>
</dbReference>
<evidence type="ECO:0000256" key="10">
    <source>
        <dbReference type="HAMAP-Rule" id="MF_00129"/>
    </source>
</evidence>
<comment type="subunit">
    <text evidence="8 10">Homodimer. Heterotetramer of two MnmE and two MnmG subunits.</text>
</comment>
<proteinExistence type="inferred from homology"/>
<feature type="binding site" evidence="10">
    <location>
        <position position="177"/>
    </location>
    <ligand>
        <name>FAD</name>
        <dbReference type="ChEBI" id="CHEBI:57692"/>
    </ligand>
</feature>
<keyword evidence="10" id="KW-0963">Cytoplasm</keyword>
<evidence type="ECO:0000256" key="9">
    <source>
        <dbReference type="ARBA" id="ARBA00031800"/>
    </source>
</evidence>
<reference evidence="12" key="1">
    <citation type="journal article" date="2020" name="J. ISSAAS">
        <title>Lactobacilli and other gastrointestinal microbiota of Peromyscus leucopus, reservoir host for agents of Lyme disease and other zoonoses in North America.</title>
        <authorList>
            <person name="Milovic A."/>
            <person name="Bassam K."/>
            <person name="Shao H."/>
            <person name="Chatzistamou I."/>
            <person name="Tufts D.M."/>
            <person name="Diuk-Wasser M."/>
            <person name="Barbour A.G."/>
        </authorList>
    </citation>
    <scope>NUCLEOTIDE SEQUENCE</scope>
    <source>
        <strain evidence="12">LL85</strain>
    </source>
</reference>
<evidence type="ECO:0000313" key="12">
    <source>
        <dbReference type="EMBL" id="QIQ09923.1"/>
    </source>
</evidence>
<evidence type="ECO:0000256" key="7">
    <source>
        <dbReference type="ARBA" id="ARBA00023027"/>
    </source>
</evidence>
<dbReference type="Pfam" id="PF01134">
    <property type="entry name" value="GIDA"/>
    <property type="match status" value="1"/>
</dbReference>
<dbReference type="GO" id="GO:0050660">
    <property type="term" value="F:flavin adenine dinucleotide binding"/>
    <property type="evidence" value="ECO:0007669"/>
    <property type="project" value="UniProtKB-UniRule"/>
</dbReference>
<evidence type="ECO:0000259" key="11">
    <source>
        <dbReference type="SMART" id="SM01228"/>
    </source>
</evidence>
<evidence type="ECO:0000256" key="8">
    <source>
        <dbReference type="ARBA" id="ARBA00025948"/>
    </source>
</evidence>
<dbReference type="EMBL" id="MN991199">
    <property type="protein sequence ID" value="QIQ09923.1"/>
    <property type="molecule type" value="Genomic_DNA"/>
</dbReference>
<keyword evidence="5 10" id="KW-0819">tRNA processing</keyword>
<dbReference type="PANTHER" id="PTHR11806:SF0">
    <property type="entry name" value="PROTEIN MTO1 HOMOLOG, MITOCHONDRIAL"/>
    <property type="match status" value="1"/>
</dbReference>
<gene>
    <name evidence="10 12" type="primary">mnmG</name>
    <name evidence="10" type="synonym">gidA</name>
    <name evidence="12" type="ORF">PlMoll_0860</name>
</gene>
<dbReference type="PROSITE" id="PS01281">
    <property type="entry name" value="GIDA_2"/>
    <property type="match status" value="1"/>
</dbReference>
<sequence>MKNDFDVIVIGVGHAGTEAAFACANLGYKTLMCTLSADSVAETPCNPSIGGPAKGVVTREIDALGGMQGIATDANQLQMKLLNSSKGAGVWALRAQIDKISYHNWFINQIKKNKYLTLLETEVKELIIENKKVVGVKTANKNFSCSKVIITSGTYMKAITHIGDIKQSEGPNHHKRSETLSGQLKDLGFTIIRLKTGTPPRIYKDSIDYDEMQIETGTKGKYCFSHFHPRYIPLNKQQVCFLTYTNAQTHKIIKENIHKSAMYSGQIHGVGPRYCPSIEDKIVRFADKPRHQVFIEPESMSLDTMYLQGLSTSLPKDVQEKFVHSIVGLKRAKFKKYAYAIEYDAIDARELWPSLESKLIKGLYFAGQVNGTSGYEEAACQGLIAGINAINSLENKKPLILKRNEAYIGVLIDDIVTKGVNDPYRLLTSRAEHRLLLRNDNADDRLIKYGYKVGLVSKEHYNLYLTQDKLIKKTISFLKSHKLSYIKGLSKKFGNSSHNLYNLLKRPEVKLKQILKPNQLKNLTLNSIKKIEIKVKFEGYIKNQNKYIDRANQYELIDISKIKDFKAVKHLSLEAIDKLNRIRPLTLGQAQRISGINLTDLVAIKYYLDNE</sequence>
<evidence type="ECO:0000256" key="4">
    <source>
        <dbReference type="ARBA" id="ARBA00022630"/>
    </source>
</evidence>
<evidence type="ECO:0000256" key="2">
    <source>
        <dbReference type="ARBA" id="ARBA00007653"/>
    </source>
</evidence>
<comment type="cofactor">
    <cofactor evidence="1 10">
        <name>FAD</name>
        <dbReference type="ChEBI" id="CHEBI:57692"/>
    </cofactor>
</comment>
<dbReference type="InterPro" id="IPR020595">
    <property type="entry name" value="MnmG-rel_CS"/>
</dbReference>
<dbReference type="PANTHER" id="PTHR11806">
    <property type="entry name" value="GLUCOSE INHIBITED DIVISION PROTEIN A"/>
    <property type="match status" value="1"/>
</dbReference>
<feature type="binding site" evidence="10">
    <location>
        <position position="368"/>
    </location>
    <ligand>
        <name>FAD</name>
        <dbReference type="ChEBI" id="CHEBI:57692"/>
    </ligand>
</feature>
<evidence type="ECO:0000256" key="1">
    <source>
        <dbReference type="ARBA" id="ARBA00001974"/>
    </source>
</evidence>
<comment type="similarity">
    <text evidence="2 10">Belongs to the MnmG family.</text>
</comment>
<comment type="caution">
    <text evidence="10">Lacks conserved residue(s) required for the propagation of feature annotation.</text>
</comment>
<dbReference type="HAMAP" id="MF_00129">
    <property type="entry name" value="MnmG_GidA"/>
    <property type="match status" value="1"/>
</dbReference>
<dbReference type="GO" id="GO:0005829">
    <property type="term" value="C:cytosol"/>
    <property type="evidence" value="ECO:0007669"/>
    <property type="project" value="TreeGrafter"/>
</dbReference>
<accession>A0A6G9HH35</accession>
<dbReference type="Gene3D" id="3.50.50.60">
    <property type="entry name" value="FAD/NAD(P)-binding domain"/>
    <property type="match status" value="2"/>
</dbReference>
<dbReference type="Pfam" id="PF13932">
    <property type="entry name" value="SAM_GIDA_C"/>
    <property type="match status" value="1"/>
</dbReference>
<dbReference type="NCBIfam" id="TIGR00136">
    <property type="entry name" value="mnmG_gidA"/>
    <property type="match status" value="1"/>
</dbReference>
<protein>
    <recommendedName>
        <fullName evidence="3 10">tRNA uridine 5-carboxymethylaminomethyl modification enzyme MnmG</fullName>
    </recommendedName>
    <alternativeName>
        <fullName evidence="9 10">Glucose-inhibited division protein A</fullName>
    </alternativeName>
</protein>
<dbReference type="SUPFAM" id="SSF51905">
    <property type="entry name" value="FAD/NAD(P)-binding domain"/>
    <property type="match status" value="1"/>
</dbReference>
<dbReference type="AlphaFoldDB" id="A0A6G9HH35"/>
<keyword evidence="7 10" id="KW-0520">NAD</keyword>